<evidence type="ECO:0000256" key="1">
    <source>
        <dbReference type="ARBA" id="ARBA00004123"/>
    </source>
</evidence>
<dbReference type="AlphaFoldDB" id="A0AAV6TXF0"/>
<sequence length="320" mass="35593">MAGRKKDSIWLHFTEESTTSEKGVKAKCKNCGKVIMGLVARLKKHVAICSPDDSEYFVLKQHVASCSTMNSNDEREAARPTKRKAVEVERDINALKDTMTAYVIKTNKTQKQCLDEQVARYIYATNSAFHHVQHPKFKEMVSALRPRYTAPNEVEIGGKLLESIYVQEKENCSNYLNGQIVNLSVDGWSNVHNEPSLCAVVTTSKGNNYLVSTIDTSGHPHTSDYLAEVSKNIITRCENEFKCVIRSLVTDYFQNLLILGGTTTAHRLKNKKSELGVFSIAILLRQIRLNSRGLGPTPVGYDVKAKGHLGSNTSNPSVVT</sequence>
<keyword evidence="4" id="KW-0862">Zinc</keyword>
<dbReference type="GO" id="GO:0008270">
    <property type="term" value="F:zinc ion binding"/>
    <property type="evidence" value="ECO:0007669"/>
    <property type="project" value="UniProtKB-KW"/>
</dbReference>
<evidence type="ECO:0000259" key="9">
    <source>
        <dbReference type="PROSITE" id="PS50808"/>
    </source>
</evidence>
<dbReference type="InterPro" id="IPR003656">
    <property type="entry name" value="Znf_BED"/>
</dbReference>
<evidence type="ECO:0000256" key="3">
    <source>
        <dbReference type="ARBA" id="ARBA00022771"/>
    </source>
</evidence>
<keyword evidence="6" id="KW-0804">Transcription</keyword>
<evidence type="ECO:0000256" key="2">
    <source>
        <dbReference type="ARBA" id="ARBA00022723"/>
    </source>
</evidence>
<keyword evidence="11" id="KW-1185">Reference proteome</keyword>
<dbReference type="GO" id="GO:0005634">
    <property type="term" value="C:nucleus"/>
    <property type="evidence" value="ECO:0007669"/>
    <property type="project" value="UniProtKB-SubCell"/>
</dbReference>
<keyword evidence="2" id="KW-0479">Metal-binding</keyword>
<evidence type="ECO:0000256" key="6">
    <source>
        <dbReference type="ARBA" id="ARBA00023163"/>
    </source>
</evidence>
<dbReference type="PANTHER" id="PTHR46481:SF10">
    <property type="entry name" value="ZINC FINGER BED DOMAIN-CONTAINING PROTEIN 39"/>
    <property type="match status" value="1"/>
</dbReference>
<keyword evidence="5" id="KW-0805">Transcription regulation</keyword>
<evidence type="ECO:0000256" key="5">
    <source>
        <dbReference type="ARBA" id="ARBA00023015"/>
    </source>
</evidence>
<comment type="caution">
    <text evidence="10">The sequence shown here is derived from an EMBL/GenBank/DDBJ whole genome shotgun (WGS) entry which is preliminary data.</text>
</comment>
<gene>
    <name evidence="10" type="ORF">JTE90_003361</name>
</gene>
<dbReference type="Proteomes" id="UP000827092">
    <property type="component" value="Unassembled WGS sequence"/>
</dbReference>
<evidence type="ECO:0000256" key="4">
    <source>
        <dbReference type="ARBA" id="ARBA00022833"/>
    </source>
</evidence>
<keyword evidence="7" id="KW-0539">Nucleus</keyword>
<organism evidence="10 11">
    <name type="scientific">Oedothorax gibbosus</name>
    <dbReference type="NCBI Taxonomy" id="931172"/>
    <lineage>
        <taxon>Eukaryota</taxon>
        <taxon>Metazoa</taxon>
        <taxon>Ecdysozoa</taxon>
        <taxon>Arthropoda</taxon>
        <taxon>Chelicerata</taxon>
        <taxon>Arachnida</taxon>
        <taxon>Araneae</taxon>
        <taxon>Araneomorphae</taxon>
        <taxon>Entelegynae</taxon>
        <taxon>Araneoidea</taxon>
        <taxon>Linyphiidae</taxon>
        <taxon>Erigoninae</taxon>
        <taxon>Oedothorax</taxon>
    </lineage>
</organism>
<feature type="domain" description="BED-type" evidence="9">
    <location>
        <begin position="4"/>
        <end position="62"/>
    </location>
</feature>
<proteinExistence type="predicted"/>
<keyword evidence="3 8" id="KW-0863">Zinc-finger</keyword>
<dbReference type="EMBL" id="JAFNEN010000849">
    <property type="protein sequence ID" value="KAG8176730.1"/>
    <property type="molecule type" value="Genomic_DNA"/>
</dbReference>
<accession>A0AAV6TXF0</accession>
<reference evidence="10 11" key="1">
    <citation type="journal article" date="2022" name="Nat. Ecol. Evol.">
        <title>A masculinizing supergene underlies an exaggerated male reproductive morph in a spider.</title>
        <authorList>
            <person name="Hendrickx F."/>
            <person name="De Corte Z."/>
            <person name="Sonet G."/>
            <person name="Van Belleghem S.M."/>
            <person name="Kostlbacher S."/>
            <person name="Vangestel C."/>
        </authorList>
    </citation>
    <scope>NUCLEOTIDE SEQUENCE [LARGE SCALE GENOMIC DNA]</scope>
    <source>
        <strain evidence="10">W744_W776</strain>
    </source>
</reference>
<dbReference type="PANTHER" id="PTHR46481">
    <property type="entry name" value="ZINC FINGER BED DOMAIN-CONTAINING PROTEIN 4"/>
    <property type="match status" value="1"/>
</dbReference>
<evidence type="ECO:0000313" key="11">
    <source>
        <dbReference type="Proteomes" id="UP000827092"/>
    </source>
</evidence>
<dbReference type="PROSITE" id="PS50808">
    <property type="entry name" value="ZF_BED"/>
    <property type="match status" value="1"/>
</dbReference>
<dbReference type="InterPro" id="IPR052035">
    <property type="entry name" value="ZnF_BED_domain_contain"/>
</dbReference>
<name>A0AAV6TXF0_9ARAC</name>
<protein>
    <recommendedName>
        <fullName evidence="9">BED-type domain-containing protein</fullName>
    </recommendedName>
</protein>
<comment type="subcellular location">
    <subcellularLocation>
        <location evidence="1">Nucleus</location>
    </subcellularLocation>
</comment>
<dbReference type="GO" id="GO:0003677">
    <property type="term" value="F:DNA binding"/>
    <property type="evidence" value="ECO:0007669"/>
    <property type="project" value="InterPro"/>
</dbReference>
<evidence type="ECO:0000256" key="7">
    <source>
        <dbReference type="ARBA" id="ARBA00023242"/>
    </source>
</evidence>
<evidence type="ECO:0000256" key="8">
    <source>
        <dbReference type="PROSITE-ProRule" id="PRU00027"/>
    </source>
</evidence>
<evidence type="ECO:0000313" key="10">
    <source>
        <dbReference type="EMBL" id="KAG8176730.1"/>
    </source>
</evidence>